<name>A0A368ZK26_9FLAO</name>
<keyword evidence="3" id="KW-0255">Endonuclease</keyword>
<evidence type="ECO:0000259" key="1">
    <source>
        <dbReference type="Pfam" id="PF13175"/>
    </source>
</evidence>
<organism evidence="3 4">
    <name type="scientific">Winogradskyella arenosi</name>
    <dbReference type="NCBI Taxonomy" id="533325"/>
    <lineage>
        <taxon>Bacteria</taxon>
        <taxon>Pseudomonadati</taxon>
        <taxon>Bacteroidota</taxon>
        <taxon>Flavobacteriia</taxon>
        <taxon>Flavobacteriales</taxon>
        <taxon>Flavobacteriaceae</taxon>
        <taxon>Winogradskyella</taxon>
    </lineage>
</organism>
<feature type="domain" description="OLD protein-like TOPRIM" evidence="2">
    <location>
        <begin position="462"/>
        <end position="526"/>
    </location>
</feature>
<dbReference type="PANTHER" id="PTHR43581:SF2">
    <property type="entry name" value="EXCINUCLEASE ATPASE SUBUNIT"/>
    <property type="match status" value="1"/>
</dbReference>
<reference evidence="3 4" key="1">
    <citation type="submission" date="2018-07" db="EMBL/GenBank/DDBJ databases">
        <title>Genomic Encyclopedia of Type Strains, Phase III (KMG-III): the genomes of soil and plant-associated and newly described type strains.</title>
        <authorList>
            <person name="Whitman W."/>
        </authorList>
    </citation>
    <scope>NUCLEOTIDE SEQUENCE [LARGE SCALE GENOMIC DNA]</scope>
    <source>
        <strain evidence="3 4">CECT 7958</strain>
    </source>
</reference>
<dbReference type="Gene3D" id="3.40.50.300">
    <property type="entry name" value="P-loop containing nucleotide triphosphate hydrolases"/>
    <property type="match status" value="1"/>
</dbReference>
<accession>A0A368ZK26</accession>
<dbReference type="Pfam" id="PF20469">
    <property type="entry name" value="OLD-like_TOPRIM"/>
    <property type="match status" value="1"/>
</dbReference>
<dbReference type="PANTHER" id="PTHR43581">
    <property type="entry name" value="ATP/GTP PHOSPHATASE"/>
    <property type="match status" value="1"/>
</dbReference>
<dbReference type="GO" id="GO:0004519">
    <property type="term" value="F:endonuclease activity"/>
    <property type="evidence" value="ECO:0007669"/>
    <property type="project" value="UniProtKB-KW"/>
</dbReference>
<feature type="domain" description="Endonuclease GajA/Old nuclease/RecF-like AAA" evidence="1">
    <location>
        <begin position="1"/>
        <end position="400"/>
    </location>
</feature>
<keyword evidence="3" id="KW-0540">Nuclease</keyword>
<dbReference type="SUPFAM" id="SSF52540">
    <property type="entry name" value="P-loop containing nucleoside triphosphate hydrolases"/>
    <property type="match status" value="1"/>
</dbReference>
<dbReference type="EMBL" id="QPJO01000002">
    <property type="protein sequence ID" value="RCW91985.1"/>
    <property type="molecule type" value="Genomic_DNA"/>
</dbReference>
<evidence type="ECO:0000313" key="3">
    <source>
        <dbReference type="EMBL" id="RCW91985.1"/>
    </source>
</evidence>
<dbReference type="InterPro" id="IPR034139">
    <property type="entry name" value="TOPRIM_OLD"/>
</dbReference>
<gene>
    <name evidence="3" type="ORF">DFQ08_1024</name>
</gene>
<keyword evidence="3" id="KW-0378">Hydrolase</keyword>
<dbReference type="Pfam" id="PF13175">
    <property type="entry name" value="AAA_15"/>
    <property type="match status" value="1"/>
</dbReference>
<keyword evidence="4" id="KW-1185">Reference proteome</keyword>
<comment type="caution">
    <text evidence="3">The sequence shown here is derived from an EMBL/GenBank/DDBJ whole genome shotgun (WGS) entry which is preliminary data.</text>
</comment>
<protein>
    <submittedName>
        <fullName evidence="3">Putative ATP-dependent endonuclease of OLD family</fullName>
    </submittedName>
</protein>
<dbReference type="CDD" id="cd01026">
    <property type="entry name" value="TOPRIM_OLD"/>
    <property type="match status" value="1"/>
</dbReference>
<dbReference type="InterPro" id="IPR041685">
    <property type="entry name" value="AAA_GajA/Old/RecF-like"/>
</dbReference>
<dbReference type="OrthoDB" id="9792800at2"/>
<dbReference type="RefSeq" id="WP_114308683.1">
    <property type="nucleotide sequence ID" value="NZ_QPJO01000002.1"/>
</dbReference>
<dbReference type="AlphaFoldDB" id="A0A368ZK26"/>
<dbReference type="InterPro" id="IPR027417">
    <property type="entry name" value="P-loop_NTPase"/>
</dbReference>
<dbReference type="InterPro" id="IPR051396">
    <property type="entry name" value="Bact_Antivir_Def_Nuclease"/>
</dbReference>
<evidence type="ECO:0000259" key="2">
    <source>
        <dbReference type="Pfam" id="PF20469"/>
    </source>
</evidence>
<sequence>MKIKKIEIQNFRLLENIDCNLEDNMTLIVGKNNTGKTSFFEALKLATSTDSKFVFEDFSQSSYVIFKSIYSKYLESRKDGITEEDKEKIELELIAEIPKIKVNFEIQYNKENNESLVELSEFITDLEDSRNDATICISFEPKNTLKIFQSFDKREDTTIELIEYLHKNIYFLYETVCYAIDKESEYHRKIEDSFKTKIQKIVLFESIKAMRVLDDIKGDSNNALSLGFSNYYSHRDKTDNKDVEELEDALKVVASDLKERYKKVLENIMLELKKFGANTPVSIPPIEIDSIFDSEKVLKNNIQYLYKQNEINLPESYNGLGYSNLIYMILELASFIEKFKNSKEEKLSNFLVVLIEEPEAHMHPQMQQVFISQVAELVKEARNKYNIQIQVIITTHSSHILSESGIETERGFNRIRYFNRLKTASGGYKITNQDFNNLKIKDDARTFRFLRQYLTLHKSDLFFADKVILVEGTTERMLLPQMIKKSAKSLCNEYVSILEVGGAYAHSFREMLEFINVRTLIITDIDSSNKKDGKCPVSKGEYTTNYTLINWLPNKTTISDLVNCKVEDKIQENIRVAYQTNENSYNARSFEDAFINANKDFFLTEHPIDKRKKIKDEFSYLRKKKIDISKEIPTKFNSKQKTEFTFDIMSFNEKEYGEWKVPAYINEGLIWLAEND</sequence>
<dbReference type="Proteomes" id="UP000253436">
    <property type="component" value="Unassembled WGS sequence"/>
</dbReference>
<proteinExistence type="predicted"/>
<evidence type="ECO:0000313" key="4">
    <source>
        <dbReference type="Proteomes" id="UP000253436"/>
    </source>
</evidence>